<evidence type="ECO:0000256" key="7">
    <source>
        <dbReference type="SAM" id="MobiDB-lite"/>
    </source>
</evidence>
<feature type="compositionally biased region" description="Pro residues" evidence="7">
    <location>
        <begin position="12"/>
        <end position="22"/>
    </location>
</feature>
<feature type="region of interest" description="Disordered" evidence="7">
    <location>
        <begin position="251"/>
        <end position="273"/>
    </location>
</feature>
<keyword evidence="10" id="KW-1185">Reference proteome</keyword>
<feature type="domain" description="Homeobox" evidence="8">
    <location>
        <begin position="118"/>
        <end position="176"/>
    </location>
</feature>
<dbReference type="Gene3D" id="1.10.10.60">
    <property type="entry name" value="Homeodomain-like"/>
    <property type="match status" value="1"/>
</dbReference>
<dbReference type="WBParaSite" id="HNAJ_0000146901-mRNA-1">
    <property type="protein sequence ID" value="HNAJ_0000146901-mRNA-1"/>
    <property type="gene ID" value="HNAJ_0000146901"/>
</dbReference>
<proteinExistence type="inferred from homology"/>
<dbReference type="EMBL" id="UZAE01000575">
    <property type="protein sequence ID" value="VDN97327.1"/>
    <property type="molecule type" value="Genomic_DNA"/>
</dbReference>
<accession>A0A0R3T397</accession>
<gene>
    <name evidence="9" type="ORF">HNAJ_LOCUS1468</name>
</gene>
<feature type="region of interest" description="Disordered" evidence="7">
    <location>
        <begin position="177"/>
        <end position="209"/>
    </location>
</feature>
<evidence type="ECO:0000313" key="11">
    <source>
        <dbReference type="WBParaSite" id="HNAJ_0000146901-mRNA-1"/>
    </source>
</evidence>
<keyword evidence="3 6" id="KW-0238">DNA-binding</keyword>
<dbReference type="PROSITE" id="PS50071">
    <property type="entry name" value="HOMEOBOX_2"/>
    <property type="match status" value="1"/>
</dbReference>
<dbReference type="PANTHER" id="PTHR11211:SF40">
    <property type="entry name" value="MIRROR, ISOFORM C"/>
    <property type="match status" value="1"/>
</dbReference>
<feature type="compositionally biased region" description="Pro residues" evidence="7">
    <location>
        <begin position="189"/>
        <end position="204"/>
    </location>
</feature>
<evidence type="ECO:0000256" key="1">
    <source>
        <dbReference type="ARBA" id="ARBA00004123"/>
    </source>
</evidence>
<dbReference type="GO" id="GO:0048468">
    <property type="term" value="P:cell development"/>
    <property type="evidence" value="ECO:0007669"/>
    <property type="project" value="TreeGrafter"/>
</dbReference>
<evidence type="ECO:0000256" key="6">
    <source>
        <dbReference type="PROSITE-ProRule" id="PRU00108"/>
    </source>
</evidence>
<dbReference type="InterPro" id="IPR009057">
    <property type="entry name" value="Homeodomain-like_sf"/>
</dbReference>
<dbReference type="SUPFAM" id="SSF46689">
    <property type="entry name" value="Homeodomain-like"/>
    <property type="match status" value="1"/>
</dbReference>
<keyword evidence="5 6" id="KW-0539">Nucleus</keyword>
<dbReference type="InterPro" id="IPR001356">
    <property type="entry name" value="HD"/>
</dbReference>
<dbReference type="PANTHER" id="PTHR11211">
    <property type="entry name" value="IROQUOIS-CLASS HOMEODOMAIN PROTEIN IRX"/>
    <property type="match status" value="1"/>
</dbReference>
<evidence type="ECO:0000313" key="9">
    <source>
        <dbReference type="EMBL" id="VDN97327.1"/>
    </source>
</evidence>
<reference evidence="11" key="1">
    <citation type="submission" date="2017-02" db="UniProtKB">
        <authorList>
            <consortium name="WormBaseParasite"/>
        </authorList>
    </citation>
    <scope>IDENTIFICATION</scope>
</reference>
<name>A0A0R3T397_RODNA</name>
<comment type="subcellular location">
    <subcellularLocation>
        <location evidence="1 6">Nucleus</location>
    </subcellularLocation>
</comment>
<dbReference type="PROSITE" id="PS00027">
    <property type="entry name" value="HOMEOBOX_1"/>
    <property type="match status" value="1"/>
</dbReference>
<dbReference type="GO" id="GO:0030182">
    <property type="term" value="P:neuron differentiation"/>
    <property type="evidence" value="ECO:0007669"/>
    <property type="project" value="TreeGrafter"/>
</dbReference>
<comment type="similarity">
    <text evidence="2">Belongs to the TALE/IRO homeobox family.</text>
</comment>
<dbReference type="InterPro" id="IPR008422">
    <property type="entry name" value="KN_HD"/>
</dbReference>
<evidence type="ECO:0000256" key="3">
    <source>
        <dbReference type="ARBA" id="ARBA00023125"/>
    </source>
</evidence>
<dbReference type="SMART" id="SM00389">
    <property type="entry name" value="HOX"/>
    <property type="match status" value="1"/>
</dbReference>
<dbReference type="GO" id="GO:0000981">
    <property type="term" value="F:DNA-binding transcription factor activity, RNA polymerase II-specific"/>
    <property type="evidence" value="ECO:0007669"/>
    <property type="project" value="InterPro"/>
</dbReference>
<sequence length="300" mass="33971">MELTPGTTSLTPPTPPPPPPNLSLPGDGEAWLRLMEQNPLILRHLLSAASQNLKARDENNEGIRSMMESGFVVVNIVTPNYGVTFNRALQYPGNFKETEHRLFNQSELDDNREGVPIKKKTSSRENTCFLKNWLYEHRKNPYPTKEEKVLLATVTRMNLTQVSTWFANARRRLKKDNRLTWSAKNRSIPQPPIHHPPPPPPPQPIQNLPPTFPPAEPLCWNADPNIVRALATQVQTILFSQMVRDIRDRLAGNSSEPDMGFKPESTSPQSTTSARIWSLADLVNEKSKIHRNDIDPKNDS</sequence>
<evidence type="ECO:0000256" key="2">
    <source>
        <dbReference type="ARBA" id="ARBA00008446"/>
    </source>
</evidence>
<evidence type="ECO:0000256" key="5">
    <source>
        <dbReference type="ARBA" id="ARBA00023242"/>
    </source>
</evidence>
<dbReference type="CDD" id="cd00086">
    <property type="entry name" value="homeodomain"/>
    <property type="match status" value="1"/>
</dbReference>
<evidence type="ECO:0000256" key="4">
    <source>
        <dbReference type="ARBA" id="ARBA00023155"/>
    </source>
</evidence>
<dbReference type="Proteomes" id="UP000278807">
    <property type="component" value="Unassembled WGS sequence"/>
</dbReference>
<dbReference type="AlphaFoldDB" id="A0A0R3T397"/>
<dbReference type="STRING" id="102285.A0A0R3T397"/>
<dbReference type="GO" id="GO:0005634">
    <property type="term" value="C:nucleus"/>
    <property type="evidence" value="ECO:0007669"/>
    <property type="project" value="UniProtKB-SubCell"/>
</dbReference>
<dbReference type="GO" id="GO:0000978">
    <property type="term" value="F:RNA polymerase II cis-regulatory region sequence-specific DNA binding"/>
    <property type="evidence" value="ECO:0007669"/>
    <property type="project" value="TreeGrafter"/>
</dbReference>
<evidence type="ECO:0000313" key="10">
    <source>
        <dbReference type="Proteomes" id="UP000278807"/>
    </source>
</evidence>
<feature type="compositionally biased region" description="Polar residues" evidence="7">
    <location>
        <begin position="264"/>
        <end position="273"/>
    </location>
</feature>
<dbReference type="OrthoDB" id="5399138at2759"/>
<organism evidence="11">
    <name type="scientific">Rodentolepis nana</name>
    <name type="common">Dwarf tapeworm</name>
    <name type="synonym">Hymenolepis nana</name>
    <dbReference type="NCBI Taxonomy" id="102285"/>
    <lineage>
        <taxon>Eukaryota</taxon>
        <taxon>Metazoa</taxon>
        <taxon>Spiralia</taxon>
        <taxon>Lophotrochozoa</taxon>
        <taxon>Platyhelminthes</taxon>
        <taxon>Cestoda</taxon>
        <taxon>Eucestoda</taxon>
        <taxon>Cyclophyllidea</taxon>
        <taxon>Hymenolepididae</taxon>
        <taxon>Rodentolepis</taxon>
    </lineage>
</organism>
<evidence type="ECO:0000259" key="8">
    <source>
        <dbReference type="PROSITE" id="PS50071"/>
    </source>
</evidence>
<dbReference type="Pfam" id="PF05920">
    <property type="entry name" value="Homeobox_KN"/>
    <property type="match status" value="1"/>
</dbReference>
<keyword evidence="4 6" id="KW-0371">Homeobox</keyword>
<feature type="region of interest" description="Disordered" evidence="7">
    <location>
        <begin position="1"/>
        <end position="26"/>
    </location>
</feature>
<feature type="compositionally biased region" description="Low complexity" evidence="7">
    <location>
        <begin position="1"/>
        <end position="11"/>
    </location>
</feature>
<protein>
    <submittedName>
        <fullName evidence="11">Homeobox domain-containing protein</fullName>
    </submittedName>
</protein>
<feature type="DNA-binding region" description="Homeobox" evidence="6">
    <location>
        <begin position="120"/>
        <end position="177"/>
    </location>
</feature>
<dbReference type="InterPro" id="IPR017970">
    <property type="entry name" value="Homeobox_CS"/>
</dbReference>
<reference evidence="9 10" key="2">
    <citation type="submission" date="2018-11" db="EMBL/GenBank/DDBJ databases">
        <authorList>
            <consortium name="Pathogen Informatics"/>
        </authorList>
    </citation>
    <scope>NUCLEOTIDE SEQUENCE [LARGE SCALE GENOMIC DNA]</scope>
</reference>